<organism evidence="2 3">
    <name type="scientific">Phyllobacterium trifolii</name>
    <dbReference type="NCBI Taxonomy" id="300193"/>
    <lineage>
        <taxon>Bacteria</taxon>
        <taxon>Pseudomonadati</taxon>
        <taxon>Pseudomonadota</taxon>
        <taxon>Alphaproteobacteria</taxon>
        <taxon>Hyphomicrobiales</taxon>
        <taxon>Phyllobacteriaceae</taxon>
        <taxon>Phyllobacterium</taxon>
    </lineage>
</organism>
<evidence type="ECO:0000313" key="2">
    <source>
        <dbReference type="EMBL" id="MBB3146157.1"/>
    </source>
</evidence>
<proteinExistence type="predicted"/>
<dbReference type="AlphaFoldDB" id="A0A839U6M8"/>
<sequence>MTKGDDVTGAESKAKVAARQRKWRSANPPTPEQKAKAAARSRKWRQENKQRYRAYMKAWRVANREQSDA</sequence>
<comment type="caution">
    <text evidence="2">The sequence shown here is derived from an EMBL/GenBank/DDBJ whole genome shotgun (WGS) entry which is preliminary data.</text>
</comment>
<evidence type="ECO:0000313" key="3">
    <source>
        <dbReference type="Proteomes" id="UP000554520"/>
    </source>
</evidence>
<gene>
    <name evidence="2" type="ORF">FHS21_002572</name>
</gene>
<evidence type="ECO:0000256" key="1">
    <source>
        <dbReference type="SAM" id="MobiDB-lite"/>
    </source>
</evidence>
<protein>
    <submittedName>
        <fullName evidence="2">Uncharacterized protein</fullName>
    </submittedName>
</protein>
<reference evidence="2 3" key="1">
    <citation type="submission" date="2020-08" db="EMBL/GenBank/DDBJ databases">
        <title>Genomic Encyclopedia of Type Strains, Phase III (KMG-III): the genomes of soil and plant-associated and newly described type strains.</title>
        <authorList>
            <person name="Whitman W."/>
        </authorList>
    </citation>
    <scope>NUCLEOTIDE SEQUENCE [LARGE SCALE GENOMIC DNA]</scope>
    <source>
        <strain evidence="2 3">CECT 7015</strain>
    </source>
</reference>
<dbReference type="EMBL" id="JACHXN010000007">
    <property type="protein sequence ID" value="MBB3146157.1"/>
    <property type="molecule type" value="Genomic_DNA"/>
</dbReference>
<accession>A0A839U6M8</accession>
<keyword evidence="3" id="KW-1185">Reference proteome</keyword>
<feature type="region of interest" description="Disordered" evidence="1">
    <location>
        <begin position="1"/>
        <end position="49"/>
    </location>
</feature>
<dbReference type="Proteomes" id="UP000554520">
    <property type="component" value="Unassembled WGS sequence"/>
</dbReference>
<name>A0A839U6M8_9HYPH</name>